<sequence length="668" mass="75774">MPELRLRLNKSGSSSPDGGNRPSPDLRTPRNVGGESSAMDEWNRKRTLKLKASPPTNSSISSSSYESNDHHYLSPLKISSSHESPPRLLYVNQARHGKVSPKSALFIFMALTSFTVGTLINWKESYEGHPRCATFDTMAQNSNLYVNQHSRTLWSSNFKHDLPPFTQENEDDLVDMDKTGHSVNDSNDERDGNDDSQPNKGVRKVTGNAEDCVPKASWQTTSYPTCNSIHEIDFVHSVGRNTRSPIFAEQHTGRRVVTDYSSKKLLKQKQEVDLELKGQGWFRAAWALDRDTSPYKVEYDDDALDTVYRTDEQMVLKTLRIERDFAEEFYELHRRDAMAMERLTQSPYVLDIYGYCGQSTLNEFASHGTLHSMINYGAHKKERLNLAYEVAKGVSDVHSIDYADFTAQSDGSVVPLKSSNATMVHYDLNLHNIAVVDGRFPKLNDFNVAMFLSWDPKKKATCGFEGRFREPWWRSPEEMQNHIEDGTDDVPLTEKVDVYSLGNILWSLLTNKPPWVKDKKKIDELRPRVARGEIPTLPSKIANSTDPTIVAIRDAMFKCLRINPEERASAGEVAHDLKMALKEVKRLEKEEKKRKKELAEKATKLAKELEKRKKEAEEIAAKTIDEGAIMEPEILAGQELMAQAEQQVKEEGRDDTATETKPMEVANE</sequence>
<feature type="coiled-coil region" evidence="1">
    <location>
        <begin position="570"/>
        <end position="626"/>
    </location>
</feature>
<gene>
    <name evidence="4" type="ORF">QTG54_010408</name>
</gene>
<dbReference type="PANTHER" id="PTHR44329">
    <property type="entry name" value="SERINE/THREONINE-PROTEIN KINASE TNNI3K-RELATED"/>
    <property type="match status" value="1"/>
</dbReference>
<dbReference type="Proteomes" id="UP001224775">
    <property type="component" value="Unassembled WGS sequence"/>
</dbReference>
<keyword evidence="5" id="KW-1185">Reference proteome</keyword>
<evidence type="ECO:0000259" key="3">
    <source>
        <dbReference type="PROSITE" id="PS50011"/>
    </source>
</evidence>
<dbReference type="SUPFAM" id="SSF56112">
    <property type="entry name" value="Protein kinase-like (PK-like)"/>
    <property type="match status" value="1"/>
</dbReference>
<feature type="compositionally biased region" description="Basic and acidic residues" evidence="2">
    <location>
        <begin position="647"/>
        <end position="662"/>
    </location>
</feature>
<keyword evidence="4" id="KW-0418">Kinase</keyword>
<evidence type="ECO:0000313" key="4">
    <source>
        <dbReference type="EMBL" id="KAK1739092.1"/>
    </source>
</evidence>
<dbReference type="PROSITE" id="PS50011">
    <property type="entry name" value="PROTEIN_KINASE_DOM"/>
    <property type="match status" value="1"/>
</dbReference>
<dbReference type="Gene3D" id="1.10.510.10">
    <property type="entry name" value="Transferase(Phosphotransferase) domain 1"/>
    <property type="match status" value="1"/>
</dbReference>
<dbReference type="GO" id="GO:0004674">
    <property type="term" value="F:protein serine/threonine kinase activity"/>
    <property type="evidence" value="ECO:0007669"/>
    <property type="project" value="TreeGrafter"/>
</dbReference>
<dbReference type="GO" id="GO:0005524">
    <property type="term" value="F:ATP binding"/>
    <property type="evidence" value="ECO:0007669"/>
    <property type="project" value="InterPro"/>
</dbReference>
<protein>
    <submittedName>
        <fullName evidence="4">Protein kinase family protein</fullName>
        <ecNumber evidence="4">2.7.-.-</ecNumber>
    </submittedName>
</protein>
<reference evidence="4" key="1">
    <citation type="submission" date="2023-06" db="EMBL/GenBank/DDBJ databases">
        <title>Survivors Of The Sea: Transcriptome response of Skeletonema marinoi to long-term dormancy.</title>
        <authorList>
            <person name="Pinder M.I.M."/>
            <person name="Kourtchenko O."/>
            <person name="Robertson E.K."/>
            <person name="Larsson T."/>
            <person name="Maumus F."/>
            <person name="Osuna-Cruz C.M."/>
            <person name="Vancaester E."/>
            <person name="Stenow R."/>
            <person name="Vandepoele K."/>
            <person name="Ploug H."/>
            <person name="Bruchert V."/>
            <person name="Godhe A."/>
            <person name="Topel M."/>
        </authorList>
    </citation>
    <scope>NUCLEOTIDE SEQUENCE</scope>
    <source>
        <strain evidence="4">R05AC</strain>
    </source>
</reference>
<evidence type="ECO:0000313" key="5">
    <source>
        <dbReference type="Proteomes" id="UP001224775"/>
    </source>
</evidence>
<feature type="region of interest" description="Disordered" evidence="2">
    <location>
        <begin position="644"/>
        <end position="668"/>
    </location>
</feature>
<dbReference type="Pfam" id="PF00069">
    <property type="entry name" value="Pkinase"/>
    <property type="match status" value="1"/>
</dbReference>
<keyword evidence="4" id="KW-0808">Transferase</keyword>
<keyword evidence="1" id="KW-0175">Coiled coil</keyword>
<comment type="caution">
    <text evidence="4">The sequence shown here is derived from an EMBL/GenBank/DDBJ whole genome shotgun (WGS) entry which is preliminary data.</text>
</comment>
<feature type="region of interest" description="Disordered" evidence="2">
    <location>
        <begin position="175"/>
        <end position="208"/>
    </location>
</feature>
<dbReference type="InterPro" id="IPR011009">
    <property type="entry name" value="Kinase-like_dom_sf"/>
</dbReference>
<evidence type="ECO:0000256" key="1">
    <source>
        <dbReference type="SAM" id="Coils"/>
    </source>
</evidence>
<name>A0AAD9D9J6_9STRA</name>
<evidence type="ECO:0000256" key="2">
    <source>
        <dbReference type="SAM" id="MobiDB-lite"/>
    </source>
</evidence>
<accession>A0AAD9D9J6</accession>
<feature type="region of interest" description="Disordered" evidence="2">
    <location>
        <begin position="1"/>
        <end position="68"/>
    </location>
</feature>
<feature type="domain" description="Protein kinase" evidence="3">
    <location>
        <begin position="271"/>
        <end position="578"/>
    </location>
</feature>
<dbReference type="EMBL" id="JATAAI010000019">
    <property type="protein sequence ID" value="KAK1739092.1"/>
    <property type="molecule type" value="Genomic_DNA"/>
</dbReference>
<organism evidence="4 5">
    <name type="scientific">Skeletonema marinoi</name>
    <dbReference type="NCBI Taxonomy" id="267567"/>
    <lineage>
        <taxon>Eukaryota</taxon>
        <taxon>Sar</taxon>
        <taxon>Stramenopiles</taxon>
        <taxon>Ochrophyta</taxon>
        <taxon>Bacillariophyta</taxon>
        <taxon>Coscinodiscophyceae</taxon>
        <taxon>Thalassiosirophycidae</taxon>
        <taxon>Thalassiosirales</taxon>
        <taxon>Skeletonemataceae</taxon>
        <taxon>Skeletonema</taxon>
        <taxon>Skeletonema marinoi-dohrnii complex</taxon>
    </lineage>
</organism>
<dbReference type="InterPro" id="IPR000719">
    <property type="entry name" value="Prot_kinase_dom"/>
</dbReference>
<proteinExistence type="predicted"/>
<dbReference type="InterPro" id="IPR051681">
    <property type="entry name" value="Ser/Thr_Kinases-Pseudokinases"/>
</dbReference>
<dbReference type="AlphaFoldDB" id="A0AAD9D9J6"/>
<dbReference type="EC" id="2.7.-.-" evidence="4"/>